<dbReference type="EMBL" id="AZHD01000010">
    <property type="protein sequence ID" value="OAA59722.1"/>
    <property type="molecule type" value="Genomic_DNA"/>
</dbReference>
<organism evidence="1 2">
    <name type="scientific">Niveomyces insectorum RCEF 264</name>
    <dbReference type="NCBI Taxonomy" id="1081102"/>
    <lineage>
        <taxon>Eukaryota</taxon>
        <taxon>Fungi</taxon>
        <taxon>Dikarya</taxon>
        <taxon>Ascomycota</taxon>
        <taxon>Pezizomycotina</taxon>
        <taxon>Sordariomycetes</taxon>
        <taxon>Hypocreomycetidae</taxon>
        <taxon>Hypocreales</taxon>
        <taxon>Cordycipitaceae</taxon>
        <taxon>Niveomyces</taxon>
    </lineage>
</organism>
<dbReference type="AlphaFoldDB" id="A0A167SL42"/>
<evidence type="ECO:0000313" key="2">
    <source>
        <dbReference type="Proteomes" id="UP000076874"/>
    </source>
</evidence>
<dbReference type="OrthoDB" id="4776376at2759"/>
<sequence>MFGDNPQEIAFSFNIHDQTVRSYQRTEEDDLTLQEFKAWVTNMYKLPGLVSVFHSGRKLVDLYTTLREVFAGGKTRVLDVYFDKSVAVASGGVVMSSYAYSKNGTAVAQGGYATGGRADKNGNVYGGKGLGGNAMGGSGSGGEGLGGIASTTRVCARARSGGGVGGSFQVTEAARGQRRFQGR</sequence>
<evidence type="ECO:0000313" key="1">
    <source>
        <dbReference type="EMBL" id="OAA59722.1"/>
    </source>
</evidence>
<dbReference type="Proteomes" id="UP000076874">
    <property type="component" value="Unassembled WGS sequence"/>
</dbReference>
<keyword evidence="2" id="KW-1185">Reference proteome</keyword>
<comment type="caution">
    <text evidence="1">The sequence shown here is derived from an EMBL/GenBank/DDBJ whole genome shotgun (WGS) entry which is preliminary data.</text>
</comment>
<accession>A0A167SL42</accession>
<name>A0A167SL42_9HYPO</name>
<reference evidence="1 2" key="1">
    <citation type="journal article" date="2016" name="Genome Biol. Evol.">
        <title>Divergent and convergent evolution of fungal pathogenicity.</title>
        <authorList>
            <person name="Shang Y."/>
            <person name="Xiao G."/>
            <person name="Zheng P."/>
            <person name="Cen K."/>
            <person name="Zhan S."/>
            <person name="Wang C."/>
        </authorList>
    </citation>
    <scope>NUCLEOTIDE SEQUENCE [LARGE SCALE GENOMIC DNA]</scope>
    <source>
        <strain evidence="1 2">RCEF 264</strain>
    </source>
</reference>
<proteinExistence type="predicted"/>
<gene>
    <name evidence="1" type="ORF">SPI_05920</name>
</gene>
<protein>
    <submittedName>
        <fullName evidence="1">Uncharacterized protein</fullName>
    </submittedName>
</protein>